<evidence type="ECO:0000313" key="2">
    <source>
        <dbReference type="EMBL" id="GJD80946.1"/>
    </source>
</evidence>
<feature type="compositionally biased region" description="Low complexity" evidence="1">
    <location>
        <begin position="242"/>
        <end position="262"/>
    </location>
</feature>
<dbReference type="RefSeq" id="WP_238305986.1">
    <property type="nucleotide sequence ID" value="NZ_BPQM01000121.1"/>
</dbReference>
<dbReference type="AlphaFoldDB" id="A0AA37HSP9"/>
<feature type="region of interest" description="Disordered" evidence="1">
    <location>
        <begin position="1"/>
        <end position="262"/>
    </location>
</feature>
<feature type="compositionally biased region" description="Basic and acidic residues" evidence="1">
    <location>
        <begin position="151"/>
        <end position="172"/>
    </location>
</feature>
<protein>
    <recommendedName>
        <fullName evidence="4">Translation initiation factor 2</fullName>
    </recommendedName>
</protein>
<feature type="compositionally biased region" description="Polar residues" evidence="1">
    <location>
        <begin position="1"/>
        <end position="12"/>
    </location>
</feature>
<dbReference type="EMBL" id="BPQM01000121">
    <property type="protein sequence ID" value="GJD80946.1"/>
    <property type="molecule type" value="Genomic_DNA"/>
</dbReference>
<organism evidence="2 3">
    <name type="scientific">Methylobacterium gregans</name>
    <dbReference type="NCBI Taxonomy" id="374424"/>
    <lineage>
        <taxon>Bacteria</taxon>
        <taxon>Pseudomonadati</taxon>
        <taxon>Pseudomonadota</taxon>
        <taxon>Alphaproteobacteria</taxon>
        <taxon>Hyphomicrobiales</taxon>
        <taxon>Methylobacteriaceae</taxon>
        <taxon>Methylobacterium</taxon>
    </lineage>
</organism>
<evidence type="ECO:0008006" key="4">
    <source>
        <dbReference type="Google" id="ProtNLM"/>
    </source>
</evidence>
<accession>A0AA37HSP9</accession>
<feature type="region of interest" description="Disordered" evidence="1">
    <location>
        <begin position="349"/>
        <end position="368"/>
    </location>
</feature>
<feature type="compositionally biased region" description="Basic and acidic residues" evidence="1">
    <location>
        <begin position="231"/>
        <end position="241"/>
    </location>
</feature>
<sequence length="711" mass="70787">MKAPSNDANRPNANAPGKGGDKASGTGADAAKPGTIGQSVQGAKPDPTKPDPPKQEPVKPEAKDAPRTEVKPAGPASTQPGKPGAVPVGGTAPGVVKATAEPPKPATSPIEPARPGTPAGSAPGIGVPRSEPAKAATAGSGPTAPGTIRSEPGKPGEAKLADAKTADAKPGDAKSAATNPGDAKPGTGKAEPFRAGGNVTDGPILDLKAKRVPDTAEPPKGATAAAGAKAEPGKDAPKDGPKPASAASPIPKASAAPEPARGGAGFGSMAAAGLIGGVISAGLLFGADRAGVLPAREDGRVAALEQRIAGLAPRDALAALDKRVAGNEAALKPLPEAVKAAEATAKQALAQAGQPGSAPAEAAQGAAPSLPADLVARLDSLDQRVSALQEEPGRDAQAEGQAAVQAAPNLGGLPDRVKALEDKAAAPQQGLDQRLAALQADVESRTTANAEADRTLGQRLDTLQQALDERVKSATEAVEKATQASQQAAEAGRTQAQETTRALERVQQEQSEKIAALDKALGQRAEAATVQAALRVVTADRVATALATGAPYAEPLATLRKLETGDTARLDALAPFAEAGAPSTAQLAAEFRPVAEKAVAARRAAEARSVAESGDIKTKLLSMADSIVQVRRVDAPPASTGKPAGEDPVAKVQAALDRGALQDAVTAFDALPQEAKAEAGAFGEKLKARNAAAQAARGLLSDAFKNLPVGP</sequence>
<comment type="caution">
    <text evidence="2">The sequence shown here is derived from an EMBL/GenBank/DDBJ whole genome shotgun (WGS) entry which is preliminary data.</text>
</comment>
<evidence type="ECO:0000256" key="1">
    <source>
        <dbReference type="SAM" id="MobiDB-lite"/>
    </source>
</evidence>
<feature type="compositionally biased region" description="Low complexity" evidence="1">
    <location>
        <begin position="133"/>
        <end position="147"/>
    </location>
</feature>
<keyword evidence="3" id="KW-1185">Reference proteome</keyword>
<evidence type="ECO:0000313" key="3">
    <source>
        <dbReference type="Proteomes" id="UP001055108"/>
    </source>
</evidence>
<reference evidence="2" key="2">
    <citation type="submission" date="2021-08" db="EMBL/GenBank/DDBJ databases">
        <authorList>
            <person name="Tani A."/>
            <person name="Ola A."/>
            <person name="Ogura Y."/>
            <person name="Katsura K."/>
            <person name="Hayashi T."/>
        </authorList>
    </citation>
    <scope>NUCLEOTIDE SEQUENCE</scope>
    <source>
        <strain evidence="2">NBRC 103626</strain>
    </source>
</reference>
<gene>
    <name evidence="2" type="ORF">NBEOAGPD_4190</name>
</gene>
<name>A0AA37HSP9_9HYPH</name>
<feature type="compositionally biased region" description="Low complexity" evidence="1">
    <location>
        <begin position="218"/>
        <end position="230"/>
    </location>
</feature>
<feature type="compositionally biased region" description="Low complexity" evidence="1">
    <location>
        <begin position="80"/>
        <end position="100"/>
    </location>
</feature>
<proteinExistence type="predicted"/>
<dbReference type="Proteomes" id="UP001055108">
    <property type="component" value="Unassembled WGS sequence"/>
</dbReference>
<feature type="compositionally biased region" description="Polar residues" evidence="1">
    <location>
        <begin position="482"/>
        <end position="500"/>
    </location>
</feature>
<feature type="region of interest" description="Disordered" evidence="1">
    <location>
        <begin position="481"/>
        <end position="507"/>
    </location>
</feature>
<reference evidence="2" key="1">
    <citation type="journal article" date="2016" name="Front. Microbiol.">
        <title>Genome Sequence of the Piezophilic, Mesophilic Sulfate-Reducing Bacterium Desulfovibrio indicus J2T.</title>
        <authorList>
            <person name="Cao J."/>
            <person name="Maignien L."/>
            <person name="Shao Z."/>
            <person name="Alain K."/>
            <person name="Jebbar M."/>
        </authorList>
    </citation>
    <scope>NUCLEOTIDE SEQUENCE</scope>
    <source>
        <strain evidence="2">NBRC 103626</strain>
    </source>
</reference>
<feature type="compositionally biased region" description="Basic and acidic residues" evidence="1">
    <location>
        <begin position="46"/>
        <end position="70"/>
    </location>
</feature>